<accession>A0ABX7Y4B0</accession>
<dbReference type="InterPro" id="IPR051397">
    <property type="entry name" value="Zn-ADH-like_protein"/>
</dbReference>
<evidence type="ECO:0000259" key="1">
    <source>
        <dbReference type="SMART" id="SM00829"/>
    </source>
</evidence>
<dbReference type="RefSeq" id="WP_212322330.1">
    <property type="nucleotide sequence ID" value="NZ_AP024463.1"/>
</dbReference>
<gene>
    <name evidence="2" type="ORF">J5A65_12130</name>
</gene>
<dbReference type="Gene3D" id="3.40.50.720">
    <property type="entry name" value="NAD(P)-binding Rossmann-like Domain"/>
    <property type="match status" value="1"/>
</dbReference>
<keyword evidence="3" id="KW-1185">Reference proteome</keyword>
<evidence type="ECO:0000313" key="3">
    <source>
        <dbReference type="Proteomes" id="UP000678513"/>
    </source>
</evidence>
<dbReference type="InterPro" id="IPR020843">
    <property type="entry name" value="ER"/>
</dbReference>
<protein>
    <submittedName>
        <fullName evidence="2">Zinc-binding dehydrogenase</fullName>
    </submittedName>
</protein>
<dbReference type="InterPro" id="IPR013154">
    <property type="entry name" value="ADH-like_N"/>
</dbReference>
<proteinExistence type="predicted"/>
<name>A0ABX7Y4B0_9ACTN</name>
<dbReference type="Gene3D" id="3.90.180.10">
    <property type="entry name" value="Medium-chain alcohol dehydrogenases, catalytic domain"/>
    <property type="match status" value="1"/>
</dbReference>
<dbReference type="PANTHER" id="PTHR43677">
    <property type="entry name" value="SHORT-CHAIN DEHYDROGENASE/REDUCTASE"/>
    <property type="match status" value="1"/>
</dbReference>
<feature type="domain" description="Enoyl reductase (ER)" evidence="1">
    <location>
        <begin position="10"/>
        <end position="316"/>
    </location>
</feature>
<dbReference type="SMART" id="SM00829">
    <property type="entry name" value="PKS_ER"/>
    <property type="match status" value="1"/>
</dbReference>
<dbReference type="Pfam" id="PF00107">
    <property type="entry name" value="ADH_zinc_N"/>
    <property type="match status" value="1"/>
</dbReference>
<dbReference type="PANTHER" id="PTHR43677:SF4">
    <property type="entry name" value="QUINONE OXIDOREDUCTASE-LIKE PROTEIN 2"/>
    <property type="match status" value="1"/>
</dbReference>
<dbReference type="SUPFAM" id="SSF50129">
    <property type="entry name" value="GroES-like"/>
    <property type="match status" value="1"/>
</dbReference>
<dbReference type="InterPro" id="IPR013149">
    <property type="entry name" value="ADH-like_C"/>
</dbReference>
<dbReference type="SUPFAM" id="SSF51735">
    <property type="entry name" value="NAD(P)-binding Rossmann-fold domains"/>
    <property type="match status" value="1"/>
</dbReference>
<dbReference type="InterPro" id="IPR011032">
    <property type="entry name" value="GroES-like_sf"/>
</dbReference>
<dbReference type="Proteomes" id="UP000678513">
    <property type="component" value="Chromosome"/>
</dbReference>
<reference evidence="2 3" key="1">
    <citation type="submission" date="2021-03" db="EMBL/GenBank/DDBJ databases">
        <title>Human Oral Microbial Genomes.</title>
        <authorList>
            <person name="Johnston C.D."/>
            <person name="Chen T."/>
            <person name="Dewhirst F.E."/>
        </authorList>
    </citation>
    <scope>NUCLEOTIDE SEQUENCE [LARGE SCALE GENOMIC DNA]</scope>
    <source>
        <strain evidence="2 3">DSMZ 100122</strain>
    </source>
</reference>
<organism evidence="2 3">
    <name type="scientific">Arachnia rubra</name>
    <dbReference type="NCBI Taxonomy" id="1547448"/>
    <lineage>
        <taxon>Bacteria</taxon>
        <taxon>Bacillati</taxon>
        <taxon>Actinomycetota</taxon>
        <taxon>Actinomycetes</taxon>
        <taxon>Propionibacteriales</taxon>
        <taxon>Propionibacteriaceae</taxon>
        <taxon>Arachnia</taxon>
    </lineage>
</organism>
<sequence length="320" mass="32914">MHALVVARHDRFAGLECSEVPDPRPEPGEISIDVQVAGVGLIDALWTTGAMPSLPSFIPGLEVSGVVRELGEDVTGFTLGQRVVAILPAAGGFAEIVCAPAALVAAIPDGVDTDVAAVVPINTVTAHLALTTVARFTPGESLLVHAGVGGLGSQFAQVAKALGAGRIDAVVGTAAKQETAAALGYDHAYLRSDLTAVPEDTYDIVVDPVGGEATRTAFGLMRSGGRLLRVGNASQAPDVPVSSIDHWLQNKTTAGFNVGAWLAAHPKAGTDSLAWALTAVARGDIRVDLTETAEFPRVTDLLAALEQGRTTGKVAIRIRG</sequence>
<dbReference type="EMBL" id="CP072384">
    <property type="protein sequence ID" value="QUC07665.1"/>
    <property type="molecule type" value="Genomic_DNA"/>
</dbReference>
<dbReference type="Pfam" id="PF08240">
    <property type="entry name" value="ADH_N"/>
    <property type="match status" value="1"/>
</dbReference>
<evidence type="ECO:0000313" key="2">
    <source>
        <dbReference type="EMBL" id="QUC07665.1"/>
    </source>
</evidence>
<dbReference type="InterPro" id="IPR036291">
    <property type="entry name" value="NAD(P)-bd_dom_sf"/>
</dbReference>